<dbReference type="InterPro" id="IPR045076">
    <property type="entry name" value="MutS"/>
</dbReference>
<feature type="domain" description="DNA mismatch repair proteins mutS family" evidence="4">
    <location>
        <begin position="324"/>
        <end position="504"/>
    </location>
</feature>
<keyword evidence="1" id="KW-0547">Nucleotide-binding</keyword>
<comment type="caution">
    <text evidence="5">The sequence shown here is derived from an EMBL/GenBank/DDBJ whole genome shotgun (WGS) entry which is preliminary data.</text>
</comment>
<organism evidence="5 6">
    <name type="scientific">Actinocatenispora comari</name>
    <dbReference type="NCBI Taxonomy" id="2807577"/>
    <lineage>
        <taxon>Bacteria</taxon>
        <taxon>Bacillati</taxon>
        <taxon>Actinomycetota</taxon>
        <taxon>Actinomycetes</taxon>
        <taxon>Micromonosporales</taxon>
        <taxon>Micromonosporaceae</taxon>
        <taxon>Actinocatenispora</taxon>
    </lineage>
</organism>
<keyword evidence="2" id="KW-0067">ATP-binding</keyword>
<evidence type="ECO:0000313" key="6">
    <source>
        <dbReference type="Proteomes" id="UP000614996"/>
    </source>
</evidence>
<name>A0A8J4AB01_9ACTN</name>
<dbReference type="Proteomes" id="UP000614996">
    <property type="component" value="Unassembled WGS sequence"/>
</dbReference>
<evidence type="ECO:0000256" key="3">
    <source>
        <dbReference type="ARBA" id="ARBA00023125"/>
    </source>
</evidence>
<dbReference type="SMART" id="SM00534">
    <property type="entry name" value="MUTSac"/>
    <property type="match status" value="1"/>
</dbReference>
<dbReference type="GO" id="GO:0030983">
    <property type="term" value="F:mismatched DNA binding"/>
    <property type="evidence" value="ECO:0007669"/>
    <property type="project" value="InterPro"/>
</dbReference>
<dbReference type="PANTHER" id="PTHR11361">
    <property type="entry name" value="DNA MISMATCH REPAIR PROTEIN MUTS FAMILY MEMBER"/>
    <property type="match status" value="1"/>
</dbReference>
<dbReference type="RefSeq" id="WP_207123071.1">
    <property type="nucleotide sequence ID" value="NZ_BOPO01000006.1"/>
</dbReference>
<gene>
    <name evidence="5" type="ORF">NUM_07130</name>
</gene>
<dbReference type="Pfam" id="PF00488">
    <property type="entry name" value="MutS_V"/>
    <property type="match status" value="1"/>
</dbReference>
<evidence type="ECO:0000313" key="5">
    <source>
        <dbReference type="EMBL" id="GIL25458.1"/>
    </source>
</evidence>
<dbReference type="Gene3D" id="3.40.50.300">
    <property type="entry name" value="P-loop containing nucleotide triphosphate hydrolases"/>
    <property type="match status" value="1"/>
</dbReference>
<evidence type="ECO:0000256" key="2">
    <source>
        <dbReference type="ARBA" id="ARBA00022840"/>
    </source>
</evidence>
<accession>A0A8J4AB01</accession>
<dbReference type="InterPro" id="IPR027417">
    <property type="entry name" value="P-loop_NTPase"/>
</dbReference>
<dbReference type="PANTHER" id="PTHR11361:SF34">
    <property type="entry name" value="DNA MISMATCH REPAIR PROTEIN MSH1, MITOCHONDRIAL"/>
    <property type="match status" value="1"/>
</dbReference>
<dbReference type="GO" id="GO:0006298">
    <property type="term" value="P:mismatch repair"/>
    <property type="evidence" value="ECO:0007669"/>
    <property type="project" value="InterPro"/>
</dbReference>
<dbReference type="GO" id="GO:0140664">
    <property type="term" value="F:ATP-dependent DNA damage sensor activity"/>
    <property type="evidence" value="ECO:0007669"/>
    <property type="project" value="InterPro"/>
</dbReference>
<dbReference type="GO" id="GO:0005829">
    <property type="term" value="C:cytosol"/>
    <property type="evidence" value="ECO:0007669"/>
    <property type="project" value="TreeGrafter"/>
</dbReference>
<sequence length="505" mass="56420">MKALLMYRDRDFDTDREPPDNADDLIDDLGLDPVFDAMAAGDDYLQAIARLAILTGPDDPDTIRYRQGVLRDCLAHPDVVREIYDVAMDASAGEKKFYFGILSTRNPEYTLHRSLQVMQMFMEHLRQLRRIRDDQHARFGSDGFTALFDTLARELSDEYFAQVDEHLKRLRFRNGVLISARLGMALSGSDYILRRPLDERPGWWRRILGDRPEEYSFTVPERDEAGARALTELRGRGVNLVANALGHSADHILSFFRLLRAELAFYLGAVNLHEALSAKQAPVCFPEPAEAASRTLTAEGLYDVALRLRTDDTVVGNDLAADGTSLIMVTGANQGGKSTFLRSVGLAQLLMQAGCVVPARRFAASVVPAVFTHYKREEDATMESGKFDEELKRMSGIADRIGRYCLLLCNESFAATNEFEGSEIGRQIIGALTEAGVRIVFVTHLYDLARSLNDRHAETAVFLRAERLADGRRSFRVMPAEPLSTSYGEDLYEQIFGTGTDVAAQ</sequence>
<dbReference type="InterPro" id="IPR000432">
    <property type="entry name" value="DNA_mismatch_repair_MutS_C"/>
</dbReference>
<dbReference type="GO" id="GO:0005524">
    <property type="term" value="F:ATP binding"/>
    <property type="evidence" value="ECO:0007669"/>
    <property type="project" value="UniProtKB-KW"/>
</dbReference>
<dbReference type="AlphaFoldDB" id="A0A8J4AB01"/>
<keyword evidence="3" id="KW-0238">DNA-binding</keyword>
<evidence type="ECO:0000259" key="4">
    <source>
        <dbReference type="SMART" id="SM00534"/>
    </source>
</evidence>
<keyword evidence="6" id="KW-1185">Reference proteome</keyword>
<proteinExistence type="predicted"/>
<evidence type="ECO:0000256" key="1">
    <source>
        <dbReference type="ARBA" id="ARBA00022741"/>
    </source>
</evidence>
<protein>
    <submittedName>
        <fullName evidence="5">DNA mismatch repair protein MutS</fullName>
    </submittedName>
</protein>
<dbReference type="EMBL" id="BOPO01000006">
    <property type="protein sequence ID" value="GIL25458.1"/>
    <property type="molecule type" value="Genomic_DNA"/>
</dbReference>
<dbReference type="SUPFAM" id="SSF52540">
    <property type="entry name" value="P-loop containing nucleoside triphosphate hydrolases"/>
    <property type="match status" value="1"/>
</dbReference>
<reference evidence="6" key="1">
    <citation type="journal article" date="2021" name="Int. J. Syst. Evol. Microbiol.">
        <title>Actinocatenispora comari sp. nov., an endophytic actinomycete isolated from aerial parts of Comarum salesowianum.</title>
        <authorList>
            <person name="Oyunbileg N."/>
            <person name="Iizaka Y."/>
            <person name="Hamada M."/>
            <person name="Davaapurev B.O."/>
            <person name="Fukumoto A."/>
            <person name="Tsetseg B."/>
            <person name="Kato F."/>
            <person name="Tamura T."/>
            <person name="Batkhuu J."/>
            <person name="Anzai Y."/>
        </authorList>
    </citation>
    <scope>NUCLEOTIDE SEQUENCE [LARGE SCALE GENOMIC DNA]</scope>
    <source>
        <strain evidence="6">NUM-2625</strain>
    </source>
</reference>